<feature type="region of interest" description="Disordered" evidence="7">
    <location>
        <begin position="80"/>
        <end position="191"/>
    </location>
</feature>
<feature type="compositionally biased region" description="Polar residues" evidence="7">
    <location>
        <begin position="115"/>
        <end position="133"/>
    </location>
</feature>
<feature type="domain" description="DWNN" evidence="10">
    <location>
        <begin position="3"/>
        <end position="76"/>
    </location>
</feature>
<evidence type="ECO:0000256" key="3">
    <source>
        <dbReference type="ARBA" id="ARBA00022771"/>
    </source>
</evidence>
<name>D2UYX3_NAEGR</name>
<dbReference type="RefSeq" id="XP_002682595.1">
    <property type="nucleotide sequence ID" value="XM_002682549.1"/>
</dbReference>
<dbReference type="SUPFAM" id="SSF57756">
    <property type="entry name" value="Retrovirus zinc finger-like domains"/>
    <property type="match status" value="1"/>
</dbReference>
<evidence type="ECO:0000259" key="9">
    <source>
        <dbReference type="PROSITE" id="PS50158"/>
    </source>
</evidence>
<dbReference type="GeneID" id="8863027"/>
<dbReference type="FunCoup" id="D2UYX3">
    <property type="interactions" value="142"/>
</dbReference>
<comment type="subcellular location">
    <subcellularLocation>
        <location evidence="1">Nucleus</location>
    </subcellularLocation>
</comment>
<dbReference type="PROSITE" id="PS51282">
    <property type="entry name" value="DWNN"/>
    <property type="match status" value="1"/>
</dbReference>
<dbReference type="GO" id="GO:0061630">
    <property type="term" value="F:ubiquitin protein ligase activity"/>
    <property type="evidence" value="ECO:0007669"/>
    <property type="project" value="InterPro"/>
</dbReference>
<dbReference type="PROSITE" id="PS50089">
    <property type="entry name" value="ZF_RING_2"/>
    <property type="match status" value="1"/>
</dbReference>
<feature type="compositionally biased region" description="Low complexity" evidence="7">
    <location>
        <begin position="360"/>
        <end position="406"/>
    </location>
</feature>
<feature type="domain" description="CCHC-type" evidence="9">
    <location>
        <begin position="195"/>
        <end position="209"/>
    </location>
</feature>
<dbReference type="CDD" id="cd16620">
    <property type="entry name" value="vRING-HC-C4C4_RBBP6"/>
    <property type="match status" value="1"/>
</dbReference>
<dbReference type="InterPro" id="IPR014891">
    <property type="entry name" value="DWNN_domain"/>
</dbReference>
<feature type="domain" description="RING-type" evidence="8">
    <location>
        <begin position="283"/>
        <end position="324"/>
    </location>
</feature>
<dbReference type="InterPro" id="IPR033489">
    <property type="entry name" value="RBBP6"/>
</dbReference>
<dbReference type="InterPro" id="IPR001878">
    <property type="entry name" value="Znf_CCHC"/>
</dbReference>
<evidence type="ECO:0000256" key="4">
    <source>
        <dbReference type="ARBA" id="ARBA00022833"/>
    </source>
</evidence>
<dbReference type="GO" id="GO:0006511">
    <property type="term" value="P:ubiquitin-dependent protein catabolic process"/>
    <property type="evidence" value="ECO:0007669"/>
    <property type="project" value="TreeGrafter"/>
</dbReference>
<keyword evidence="3 6" id="KW-0863">Zinc-finger</keyword>
<reference evidence="11 12" key="1">
    <citation type="journal article" date="2010" name="Cell">
        <title>The genome of Naegleria gruberi illuminates early eukaryotic versatility.</title>
        <authorList>
            <person name="Fritz-Laylin L.K."/>
            <person name="Prochnik S.E."/>
            <person name="Ginger M.L."/>
            <person name="Dacks J.B."/>
            <person name="Carpenter M.L."/>
            <person name="Field M.C."/>
            <person name="Kuo A."/>
            <person name="Paredez A."/>
            <person name="Chapman J."/>
            <person name="Pham J."/>
            <person name="Shu S."/>
            <person name="Neupane R."/>
            <person name="Cipriano M."/>
            <person name="Mancuso J."/>
            <person name="Tu H."/>
            <person name="Salamov A."/>
            <person name="Lindquist E."/>
            <person name="Shapiro H."/>
            <person name="Lucas S."/>
            <person name="Grigoriev I.V."/>
            <person name="Cande W.Z."/>
            <person name="Fulton C."/>
            <person name="Rokhsar D.S."/>
            <person name="Dawson S.C."/>
        </authorList>
    </citation>
    <scope>NUCLEOTIDE SEQUENCE [LARGE SCALE GENOMIC DNA]</scope>
    <source>
        <strain evidence="11 12">NEG-M</strain>
    </source>
</reference>
<keyword evidence="12" id="KW-1185">Reference proteome</keyword>
<dbReference type="Proteomes" id="UP000006671">
    <property type="component" value="Unassembled WGS sequence"/>
</dbReference>
<feature type="compositionally biased region" description="Polar residues" evidence="7">
    <location>
        <begin position="165"/>
        <end position="182"/>
    </location>
</feature>
<dbReference type="KEGG" id="ngr:NAEGRDRAFT_45345"/>
<dbReference type="InterPro" id="IPR013083">
    <property type="entry name" value="Znf_RING/FYVE/PHD"/>
</dbReference>
<keyword evidence="5" id="KW-0539">Nucleus</keyword>
<dbReference type="Gene3D" id="3.10.20.90">
    <property type="entry name" value="Phosphatidylinositol 3-kinase Catalytic Subunit, Chain A, domain 1"/>
    <property type="match status" value="1"/>
</dbReference>
<dbReference type="GO" id="GO:0006397">
    <property type="term" value="P:mRNA processing"/>
    <property type="evidence" value="ECO:0007669"/>
    <property type="project" value="InterPro"/>
</dbReference>
<dbReference type="eggNOG" id="KOG0314">
    <property type="taxonomic scope" value="Eukaryota"/>
</dbReference>
<evidence type="ECO:0000256" key="5">
    <source>
        <dbReference type="ARBA" id="ARBA00023242"/>
    </source>
</evidence>
<dbReference type="Pfam" id="PF13696">
    <property type="entry name" value="zf-CCHC_2"/>
    <property type="match status" value="1"/>
</dbReference>
<evidence type="ECO:0000256" key="2">
    <source>
        <dbReference type="ARBA" id="ARBA00022723"/>
    </source>
</evidence>
<feature type="compositionally biased region" description="Low complexity" evidence="7">
    <location>
        <begin position="419"/>
        <end position="433"/>
    </location>
</feature>
<evidence type="ECO:0000256" key="1">
    <source>
        <dbReference type="ARBA" id="ARBA00004123"/>
    </source>
</evidence>
<dbReference type="GO" id="GO:0016567">
    <property type="term" value="P:protein ubiquitination"/>
    <property type="evidence" value="ECO:0007669"/>
    <property type="project" value="InterPro"/>
</dbReference>
<dbReference type="Gene3D" id="4.10.60.10">
    <property type="entry name" value="Zinc finger, CCHC-type"/>
    <property type="match status" value="1"/>
</dbReference>
<dbReference type="GO" id="GO:0003676">
    <property type="term" value="F:nucleic acid binding"/>
    <property type="evidence" value="ECO:0007669"/>
    <property type="project" value="InterPro"/>
</dbReference>
<dbReference type="VEuPathDB" id="AmoebaDB:NAEGRDRAFT_45345"/>
<keyword evidence="2" id="KW-0479">Metal-binding</keyword>
<evidence type="ECO:0000313" key="11">
    <source>
        <dbReference type="EMBL" id="EFC49851.1"/>
    </source>
</evidence>
<dbReference type="PANTHER" id="PTHR15439:SF0">
    <property type="entry name" value="CELL DIVISION CYCLE AND APOPTOSIS REGULATOR PROTEIN 1-RELATED"/>
    <property type="match status" value="1"/>
</dbReference>
<dbReference type="PANTHER" id="PTHR15439">
    <property type="entry name" value="RETINOBLASTOMA-BINDING PROTEIN 6"/>
    <property type="match status" value="1"/>
</dbReference>
<dbReference type="OMA" id="NVPDHEP"/>
<dbReference type="Pfam" id="PF08783">
    <property type="entry name" value="DWNN"/>
    <property type="match status" value="1"/>
</dbReference>
<dbReference type="STRING" id="5762.D2UYX3"/>
<evidence type="ECO:0000313" key="12">
    <source>
        <dbReference type="Proteomes" id="UP000006671"/>
    </source>
</evidence>
<protein>
    <submittedName>
        <fullName evidence="11">Predicted protein</fullName>
    </submittedName>
</protein>
<dbReference type="InterPro" id="IPR036875">
    <property type="entry name" value="Znf_CCHC_sf"/>
</dbReference>
<evidence type="ECO:0000259" key="10">
    <source>
        <dbReference type="PROSITE" id="PS51282"/>
    </source>
</evidence>
<feature type="region of interest" description="Disordered" evidence="7">
    <location>
        <begin position="348"/>
        <end position="500"/>
    </location>
</feature>
<keyword evidence="4" id="KW-0862">Zinc</keyword>
<feature type="compositionally biased region" description="Basic and acidic residues" evidence="7">
    <location>
        <begin position="407"/>
        <end position="418"/>
    </location>
</feature>
<dbReference type="GO" id="GO:0008270">
    <property type="term" value="F:zinc ion binding"/>
    <property type="evidence" value="ECO:0007669"/>
    <property type="project" value="UniProtKB-KW"/>
</dbReference>
<gene>
    <name evidence="11" type="ORF">NAEGRDRAFT_45345</name>
</gene>
<dbReference type="InterPro" id="IPR025829">
    <property type="entry name" value="Zn_knuckle_CX2CX3GHX4C"/>
</dbReference>
<accession>D2UYX3</accession>
<feature type="compositionally biased region" description="Basic and acidic residues" evidence="7">
    <location>
        <begin position="436"/>
        <end position="500"/>
    </location>
</feature>
<dbReference type="SMART" id="SM01180">
    <property type="entry name" value="DWNN"/>
    <property type="match status" value="1"/>
</dbReference>
<evidence type="ECO:0000259" key="8">
    <source>
        <dbReference type="PROSITE" id="PS50089"/>
    </source>
</evidence>
<organism evidence="12">
    <name type="scientific">Naegleria gruberi</name>
    <name type="common">Amoeba</name>
    <dbReference type="NCBI Taxonomy" id="5762"/>
    <lineage>
        <taxon>Eukaryota</taxon>
        <taxon>Discoba</taxon>
        <taxon>Heterolobosea</taxon>
        <taxon>Tetramitia</taxon>
        <taxon>Eutetramitia</taxon>
        <taxon>Vahlkampfiidae</taxon>
        <taxon>Naegleria</taxon>
    </lineage>
</organism>
<dbReference type="GO" id="GO:0005634">
    <property type="term" value="C:nucleus"/>
    <property type="evidence" value="ECO:0007669"/>
    <property type="project" value="UniProtKB-SubCell"/>
</dbReference>
<dbReference type="AlphaFoldDB" id="D2UYX3"/>
<evidence type="ECO:0000256" key="7">
    <source>
        <dbReference type="SAM" id="MobiDB-lite"/>
    </source>
</evidence>
<dbReference type="Gene3D" id="3.30.40.10">
    <property type="entry name" value="Zinc/RING finger domain, C3HC4 (zinc finger)"/>
    <property type="match status" value="1"/>
</dbReference>
<dbReference type="EMBL" id="GG738846">
    <property type="protein sequence ID" value="EFC49851.1"/>
    <property type="molecule type" value="Genomic_DNA"/>
</dbReference>
<feature type="compositionally biased region" description="Low complexity" evidence="7">
    <location>
        <begin position="83"/>
        <end position="114"/>
    </location>
</feature>
<proteinExistence type="predicted"/>
<dbReference type="SUPFAM" id="SSF57850">
    <property type="entry name" value="RING/U-box"/>
    <property type="match status" value="1"/>
</dbReference>
<feature type="compositionally biased region" description="Low complexity" evidence="7">
    <location>
        <begin position="134"/>
        <end position="149"/>
    </location>
</feature>
<dbReference type="InterPro" id="IPR001841">
    <property type="entry name" value="Znf_RING"/>
</dbReference>
<sequence>MSVFYKFKSAKDYDTITVEGNGISLSKLKQSIATQKKLPKTMDYDLVLENAQTGEVYKYDQDVVPKNTSVLVKRVPVTRSVGSANNNPSANSQPAIIPPSNNNSSSLLSNNNNNTNQKSLTGSLFSRNTSSNDSGASFASVFSGSSGNETTEETIGEEQKLRDLANNTGKWIPDTPSQQQHHSQSKRIPPPNYICHRCKKTGHYIQHCPTNGDARYNIKTIRIPVGIPKSFLQPIEAPKADSNNTVVMPGGNLAVLAPNEKEFSKILGKKNVEIREVPKEFQCSICSKILTDAVTIPCCKTNYCNNCITHALIHDTHLTCPNCKSPDQSIDALAPNYDLRRRVDNYKANLDSGAPPSLLSTATSQFNSSSSYHNSNNNSNNYNNSNSAKSSPPSQNYNSNSGGSNNHRYDSHDNKQDNRSGSYNNRSNNSYRRSPPRRDSYDNRRGDNYDNRRGGYNDRGNDRGGRNDHSYDKYDKRGEKRGGYDNRRSDYESDRKKYKD</sequence>
<dbReference type="OrthoDB" id="106784at2759"/>
<evidence type="ECO:0000256" key="6">
    <source>
        <dbReference type="PROSITE-ProRule" id="PRU00047"/>
    </source>
</evidence>
<dbReference type="PROSITE" id="PS50158">
    <property type="entry name" value="ZF_CCHC"/>
    <property type="match status" value="1"/>
</dbReference>
<dbReference type="InParanoid" id="D2UYX3"/>